<organism evidence="1 2">
    <name type="scientific">Candidatus Adlerbacteria bacterium RIFOXYC1_FULL_48_26</name>
    <dbReference type="NCBI Taxonomy" id="1797247"/>
    <lineage>
        <taxon>Bacteria</taxon>
        <taxon>Candidatus Adleribacteriota</taxon>
    </lineage>
</organism>
<accession>A0A1F4Y3Q4</accession>
<proteinExistence type="predicted"/>
<comment type="caution">
    <text evidence="1">The sequence shown here is derived from an EMBL/GenBank/DDBJ whole genome shotgun (WGS) entry which is preliminary data.</text>
</comment>
<dbReference type="AlphaFoldDB" id="A0A1F4Y3Q4"/>
<gene>
    <name evidence="1" type="ORF">A2419_02910</name>
</gene>
<dbReference type="STRING" id="1797247.A2419_02910"/>
<dbReference type="EMBL" id="MEXB01000007">
    <property type="protein sequence ID" value="OGC88590.1"/>
    <property type="molecule type" value="Genomic_DNA"/>
</dbReference>
<sequence length="99" mass="11580">MDEWYCFPWRNDQEEIMSEQQSERVFVKVFGLSVPVVDPERRGLGGNDVELSFTVGNLFLRFQRIGNTWRDGRRQKPIDSRFFEVLGTIMESAHPVMPA</sequence>
<dbReference type="Proteomes" id="UP000176568">
    <property type="component" value="Unassembled WGS sequence"/>
</dbReference>
<evidence type="ECO:0000313" key="2">
    <source>
        <dbReference type="Proteomes" id="UP000176568"/>
    </source>
</evidence>
<name>A0A1F4Y3Q4_9BACT</name>
<reference evidence="1 2" key="1">
    <citation type="journal article" date="2016" name="Nat. Commun.">
        <title>Thousands of microbial genomes shed light on interconnected biogeochemical processes in an aquifer system.</title>
        <authorList>
            <person name="Anantharaman K."/>
            <person name="Brown C.T."/>
            <person name="Hug L.A."/>
            <person name="Sharon I."/>
            <person name="Castelle C.J."/>
            <person name="Probst A.J."/>
            <person name="Thomas B.C."/>
            <person name="Singh A."/>
            <person name="Wilkins M.J."/>
            <person name="Karaoz U."/>
            <person name="Brodie E.L."/>
            <person name="Williams K.H."/>
            <person name="Hubbard S.S."/>
            <person name="Banfield J.F."/>
        </authorList>
    </citation>
    <scope>NUCLEOTIDE SEQUENCE [LARGE SCALE GENOMIC DNA]</scope>
</reference>
<evidence type="ECO:0000313" key="1">
    <source>
        <dbReference type="EMBL" id="OGC88590.1"/>
    </source>
</evidence>
<protein>
    <submittedName>
        <fullName evidence="1">Uncharacterized protein</fullName>
    </submittedName>
</protein>